<dbReference type="EMBL" id="JACIEH010000001">
    <property type="protein sequence ID" value="MBB4097291.1"/>
    <property type="molecule type" value="Genomic_DNA"/>
</dbReference>
<comment type="caution">
    <text evidence="1">The sequence shown here is derived from an EMBL/GenBank/DDBJ whole genome shotgun (WGS) entry which is preliminary data.</text>
</comment>
<dbReference type="AlphaFoldDB" id="A0A7W6JRR2"/>
<sequence>MMRLLLLAGAALLVGGAAVPEGRQIASVDLARPFGTSSPWRLTATQGPEGEGVAGNQEPGKITLCLSRDAGRSCDPGLAGLLLAGEPDYFSDPHYLEAPEIVYPAPGKALLLLRVASVHSGNGNQRVATRLLAYDRAGDRFVTAYAQRTGRNNNEEVRYVAQGPLKGAVIFAEPTVDAPFGYWISVSRPDAALRYRQALRFRSATIYGDGNPLAVIDSEMPNLQQRLGLWQPGKPLPLPAGRACARPHLVKSVLWCG</sequence>
<evidence type="ECO:0000313" key="2">
    <source>
        <dbReference type="Proteomes" id="UP000557392"/>
    </source>
</evidence>
<keyword evidence="2" id="KW-1185">Reference proteome</keyword>
<reference evidence="1 2" key="1">
    <citation type="submission" date="2020-08" db="EMBL/GenBank/DDBJ databases">
        <title>Genomic Encyclopedia of Type Strains, Phase IV (KMG-IV): sequencing the most valuable type-strain genomes for metagenomic binning, comparative biology and taxonomic classification.</title>
        <authorList>
            <person name="Goeker M."/>
        </authorList>
    </citation>
    <scope>NUCLEOTIDE SEQUENCE [LARGE SCALE GENOMIC DNA]</scope>
    <source>
        <strain evidence="1 2">DSM 101806</strain>
    </source>
</reference>
<organism evidence="1 2">
    <name type="scientific">Sphingomonas kyeonggiensis</name>
    <dbReference type="NCBI Taxonomy" id="1268553"/>
    <lineage>
        <taxon>Bacteria</taxon>
        <taxon>Pseudomonadati</taxon>
        <taxon>Pseudomonadota</taxon>
        <taxon>Alphaproteobacteria</taxon>
        <taxon>Sphingomonadales</taxon>
        <taxon>Sphingomonadaceae</taxon>
        <taxon>Sphingomonas</taxon>
    </lineage>
</organism>
<gene>
    <name evidence="1" type="ORF">GGR46_000824</name>
</gene>
<evidence type="ECO:0000313" key="1">
    <source>
        <dbReference type="EMBL" id="MBB4097291.1"/>
    </source>
</evidence>
<accession>A0A7W6JRR2</accession>
<dbReference type="Proteomes" id="UP000557392">
    <property type="component" value="Unassembled WGS sequence"/>
</dbReference>
<name>A0A7W6JRR2_9SPHN</name>
<proteinExistence type="predicted"/>
<protein>
    <submittedName>
        <fullName evidence="1">Uncharacterized protein</fullName>
    </submittedName>
</protein>